<dbReference type="Gene3D" id="3.40.50.720">
    <property type="entry name" value="NAD(P)-binding Rossmann-like Domain"/>
    <property type="match status" value="1"/>
</dbReference>
<dbReference type="GO" id="GO:0004764">
    <property type="term" value="F:shikimate 3-dehydrogenase (NADP+) activity"/>
    <property type="evidence" value="ECO:0007669"/>
    <property type="project" value="InterPro"/>
</dbReference>
<accession>U7UFB4</accession>
<dbReference type="eggNOG" id="COG0169">
    <property type="taxonomic scope" value="Bacteria"/>
</dbReference>
<dbReference type="PATRIC" id="fig|1111454.3.peg.1784"/>
<dbReference type="GO" id="GO:0050661">
    <property type="term" value="F:NADP binding"/>
    <property type="evidence" value="ECO:0007669"/>
    <property type="project" value="TreeGrafter"/>
</dbReference>
<evidence type="ECO:0000256" key="1">
    <source>
        <dbReference type="ARBA" id="ARBA00004871"/>
    </source>
</evidence>
<evidence type="ECO:0000259" key="3">
    <source>
        <dbReference type="Pfam" id="PF08501"/>
    </source>
</evidence>
<dbReference type="GO" id="GO:0019632">
    <property type="term" value="P:shikimate metabolic process"/>
    <property type="evidence" value="ECO:0007669"/>
    <property type="project" value="TreeGrafter"/>
</dbReference>
<keyword evidence="2" id="KW-0057">Aromatic amino acid biosynthesis</keyword>
<proteinExistence type="predicted"/>
<dbReference type="Gene3D" id="3.40.50.10860">
    <property type="entry name" value="Leucine Dehydrogenase, chain A, domain 1"/>
    <property type="match status" value="1"/>
</dbReference>
<dbReference type="Pfam" id="PF08501">
    <property type="entry name" value="Shikimate_dh_N"/>
    <property type="match status" value="1"/>
</dbReference>
<organism evidence="4 5">
    <name type="scientific">Megasphaera vaginalis</name>
    <name type="common">ex Srinivasan et al. 2021</name>
    <dbReference type="NCBI Taxonomy" id="1111454"/>
    <lineage>
        <taxon>Bacteria</taxon>
        <taxon>Bacillati</taxon>
        <taxon>Bacillota</taxon>
        <taxon>Negativicutes</taxon>
        <taxon>Veillonellales</taxon>
        <taxon>Veillonellaceae</taxon>
        <taxon>Megasphaera</taxon>
    </lineage>
</organism>
<comment type="caution">
    <text evidence="4">The sequence shown here is derived from an EMBL/GenBank/DDBJ whole genome shotgun (WGS) entry which is preliminary data.</text>
</comment>
<dbReference type="EMBL" id="AWXA01000048">
    <property type="protein sequence ID" value="ERT58011.1"/>
    <property type="molecule type" value="Genomic_DNA"/>
</dbReference>
<evidence type="ECO:0000313" key="4">
    <source>
        <dbReference type="EMBL" id="ERT58011.1"/>
    </source>
</evidence>
<dbReference type="SUPFAM" id="SSF51735">
    <property type="entry name" value="NAD(P)-binding Rossmann-fold domains"/>
    <property type="match status" value="1"/>
</dbReference>
<gene>
    <name evidence="4" type="ORF">HMPREF1250_0666</name>
</gene>
<dbReference type="InterPro" id="IPR013708">
    <property type="entry name" value="Shikimate_DH-bd_N"/>
</dbReference>
<dbReference type="SUPFAM" id="SSF53223">
    <property type="entry name" value="Aminoacid dehydrogenase-like, N-terminal domain"/>
    <property type="match status" value="1"/>
</dbReference>
<evidence type="ECO:0000256" key="2">
    <source>
        <dbReference type="ARBA" id="ARBA00023141"/>
    </source>
</evidence>
<dbReference type="STRING" id="1111454.HMPREF1250_0666"/>
<dbReference type="AlphaFoldDB" id="U7UFB4"/>
<keyword evidence="5" id="KW-1185">Reference proteome</keyword>
<dbReference type="GO" id="GO:0009073">
    <property type="term" value="P:aromatic amino acid family biosynthetic process"/>
    <property type="evidence" value="ECO:0007669"/>
    <property type="project" value="UniProtKB-KW"/>
</dbReference>
<dbReference type="CDD" id="cd01065">
    <property type="entry name" value="NAD_bind_Shikimate_DH"/>
    <property type="match status" value="1"/>
</dbReference>
<dbReference type="InterPro" id="IPR046346">
    <property type="entry name" value="Aminoacid_DH-like_N_sf"/>
</dbReference>
<name>U7UFB4_9FIRM</name>
<dbReference type="PANTHER" id="PTHR21089:SF1">
    <property type="entry name" value="BIFUNCTIONAL 3-DEHYDROQUINATE DEHYDRATASE_SHIKIMATE DEHYDROGENASE, CHLOROPLASTIC"/>
    <property type="match status" value="1"/>
</dbReference>
<dbReference type="GO" id="GO:0009423">
    <property type="term" value="P:chorismate biosynthetic process"/>
    <property type="evidence" value="ECO:0007669"/>
    <property type="project" value="TreeGrafter"/>
</dbReference>
<dbReference type="GO" id="GO:0005829">
    <property type="term" value="C:cytosol"/>
    <property type="evidence" value="ECO:0007669"/>
    <property type="project" value="TreeGrafter"/>
</dbReference>
<comment type="pathway">
    <text evidence="1">Metabolic intermediate biosynthesis; chorismate biosynthesis; chorismate from D-erythrose 4-phosphate and phosphoenolpyruvate: step 4/7.</text>
</comment>
<dbReference type="InterPro" id="IPR036291">
    <property type="entry name" value="NAD(P)-bd_dom_sf"/>
</dbReference>
<keyword evidence="2" id="KW-0028">Amino-acid biosynthesis</keyword>
<sequence length="274" mass="29917">MKLGLIGGKLGHSCSPEIHKRLFSLLSLSNRHEYSLLEMDREYIADELCELAKEYGGMNVTIPYKLDVIPHLTGLSPEAERIGAVNTIHVREDGCFGYNTDYSGFGRSLRHAGIAVDGRQCTVLGTGGAARAVVQYLADEGAAQITVVSRTPQEKPAFSRFAMAAGAALISYDDLRRQCGGDVLINCTPVGMAPDIHVSPVAEAVVAAYRAVVDLIYNPRRTLFLQYGEQHQAVVLNGMYMLVAQAIGSEEIWLGRKIGNAVMEKLTQEMESWI</sequence>
<feature type="domain" description="Shikimate dehydrogenase substrate binding N-terminal" evidence="3">
    <location>
        <begin position="5"/>
        <end position="88"/>
    </location>
</feature>
<dbReference type="InterPro" id="IPR022893">
    <property type="entry name" value="Shikimate_DH_fam"/>
</dbReference>
<dbReference type="RefSeq" id="WP_023054246.1">
    <property type="nucleotide sequence ID" value="NZ_AWXA01000048.1"/>
</dbReference>
<protein>
    <submittedName>
        <fullName evidence="4">Putative shikimate dehydrogenase</fullName>
    </submittedName>
</protein>
<reference evidence="4 5" key="1">
    <citation type="submission" date="2013-09" db="EMBL/GenBank/DDBJ databases">
        <authorList>
            <person name="Durkin A.S."/>
            <person name="Haft D.R."/>
            <person name="McCorrison J."/>
            <person name="Torralba M."/>
            <person name="Gillis M."/>
            <person name="Haft D.H."/>
            <person name="Methe B."/>
            <person name="Sutton G."/>
            <person name="Nelson K.E."/>
        </authorList>
    </citation>
    <scope>NUCLEOTIDE SEQUENCE [LARGE SCALE GENOMIC DNA]</scope>
    <source>
        <strain evidence="4 5">BV3C16-1</strain>
    </source>
</reference>
<evidence type="ECO:0000313" key="5">
    <source>
        <dbReference type="Proteomes" id="UP000017090"/>
    </source>
</evidence>
<dbReference type="Proteomes" id="UP000017090">
    <property type="component" value="Unassembled WGS sequence"/>
</dbReference>
<dbReference type="OrthoDB" id="9792692at2"/>
<dbReference type="PANTHER" id="PTHR21089">
    <property type="entry name" value="SHIKIMATE DEHYDROGENASE"/>
    <property type="match status" value="1"/>
</dbReference>